<dbReference type="EMBL" id="CAJVRM010000018">
    <property type="protein sequence ID" value="CAG8971366.1"/>
    <property type="molecule type" value="Genomic_DNA"/>
</dbReference>
<gene>
    <name evidence="2" type="ORF">HYALB_00006915</name>
</gene>
<feature type="region of interest" description="Disordered" evidence="1">
    <location>
        <begin position="33"/>
        <end position="53"/>
    </location>
</feature>
<evidence type="ECO:0000313" key="3">
    <source>
        <dbReference type="Proteomes" id="UP000701801"/>
    </source>
</evidence>
<organism evidence="2 3">
    <name type="scientific">Hymenoscyphus albidus</name>
    <dbReference type="NCBI Taxonomy" id="595503"/>
    <lineage>
        <taxon>Eukaryota</taxon>
        <taxon>Fungi</taxon>
        <taxon>Dikarya</taxon>
        <taxon>Ascomycota</taxon>
        <taxon>Pezizomycotina</taxon>
        <taxon>Leotiomycetes</taxon>
        <taxon>Helotiales</taxon>
        <taxon>Helotiaceae</taxon>
        <taxon>Hymenoscyphus</taxon>
    </lineage>
</organism>
<comment type="caution">
    <text evidence="2">The sequence shown here is derived from an EMBL/GenBank/DDBJ whole genome shotgun (WGS) entry which is preliminary data.</text>
</comment>
<dbReference type="Proteomes" id="UP000701801">
    <property type="component" value="Unassembled WGS sequence"/>
</dbReference>
<dbReference type="AlphaFoldDB" id="A0A9N9LF16"/>
<keyword evidence="3" id="KW-1185">Reference proteome</keyword>
<sequence length="95" mass="10759">MVNAEKCAQQVRMRGYLSIDVQYSLQFLSPFTYNASNDNDKPRETTKTENWSGVSYTSPPLSLRFSHINNLNTPKKPQQLVQIVKSGHESTPSVL</sequence>
<proteinExistence type="predicted"/>
<evidence type="ECO:0000313" key="2">
    <source>
        <dbReference type="EMBL" id="CAG8971366.1"/>
    </source>
</evidence>
<accession>A0A9N9LF16</accession>
<name>A0A9N9LF16_9HELO</name>
<evidence type="ECO:0000256" key="1">
    <source>
        <dbReference type="SAM" id="MobiDB-lite"/>
    </source>
</evidence>
<reference evidence="2" key="1">
    <citation type="submission" date="2021-07" db="EMBL/GenBank/DDBJ databases">
        <authorList>
            <person name="Durling M."/>
        </authorList>
    </citation>
    <scope>NUCLEOTIDE SEQUENCE</scope>
</reference>
<feature type="compositionally biased region" description="Basic and acidic residues" evidence="1">
    <location>
        <begin position="38"/>
        <end position="47"/>
    </location>
</feature>
<protein>
    <submittedName>
        <fullName evidence="2">Uncharacterized protein</fullName>
    </submittedName>
</protein>